<dbReference type="InterPro" id="IPR038318">
    <property type="entry name" value="KdpD_sf"/>
</dbReference>
<feature type="transmembrane region" description="Helical" evidence="11">
    <location>
        <begin position="172"/>
        <end position="190"/>
    </location>
</feature>
<evidence type="ECO:0000256" key="6">
    <source>
        <dbReference type="ARBA" id="ARBA00022777"/>
    </source>
</evidence>
<keyword evidence="9" id="KW-0902">Two-component regulatory system</keyword>
<keyword evidence="10 11" id="KW-0472">Membrane</keyword>
<evidence type="ECO:0000313" key="13">
    <source>
        <dbReference type="EMBL" id="MET4721948.1"/>
    </source>
</evidence>
<dbReference type="Gene3D" id="1.20.120.620">
    <property type="entry name" value="Backbone structure of the membrane domain of e. Coli histidine kinase receptor kdpd"/>
    <property type="match status" value="1"/>
</dbReference>
<keyword evidence="5" id="KW-0547">Nucleotide-binding</keyword>
<dbReference type="Pfam" id="PF13493">
    <property type="entry name" value="DUF4118"/>
    <property type="match status" value="1"/>
</dbReference>
<gene>
    <name evidence="13" type="ORF">ABIF63_006054</name>
</gene>
<keyword evidence="6 13" id="KW-0418">Kinase</keyword>
<proteinExistence type="predicted"/>
<keyword evidence="8 11" id="KW-1133">Transmembrane helix</keyword>
<organism evidence="13 14">
    <name type="scientific">Bradyrhizobium japonicum</name>
    <dbReference type="NCBI Taxonomy" id="375"/>
    <lineage>
        <taxon>Bacteria</taxon>
        <taxon>Pseudomonadati</taxon>
        <taxon>Pseudomonadota</taxon>
        <taxon>Alphaproteobacteria</taxon>
        <taxon>Hyphomicrobiales</taxon>
        <taxon>Nitrobacteraceae</taxon>
        <taxon>Bradyrhizobium</taxon>
    </lineage>
</organism>
<dbReference type="EMBL" id="JBEPTQ010000002">
    <property type="protein sequence ID" value="MET4721948.1"/>
    <property type="molecule type" value="Genomic_DNA"/>
</dbReference>
<evidence type="ECO:0000256" key="7">
    <source>
        <dbReference type="ARBA" id="ARBA00022840"/>
    </source>
</evidence>
<comment type="caution">
    <text evidence="13">The sequence shown here is derived from an EMBL/GenBank/DDBJ whole genome shotgun (WGS) entry which is preliminary data.</text>
</comment>
<protein>
    <submittedName>
        <fullName evidence="13">K+-sensing histidine kinase KdpD</fullName>
    </submittedName>
</protein>
<evidence type="ECO:0000256" key="8">
    <source>
        <dbReference type="ARBA" id="ARBA00022989"/>
    </source>
</evidence>
<keyword evidence="7" id="KW-0067">ATP-binding</keyword>
<evidence type="ECO:0000256" key="4">
    <source>
        <dbReference type="ARBA" id="ARBA00022692"/>
    </source>
</evidence>
<evidence type="ECO:0000256" key="11">
    <source>
        <dbReference type="SAM" id="Phobius"/>
    </source>
</evidence>
<evidence type="ECO:0000256" key="3">
    <source>
        <dbReference type="ARBA" id="ARBA00022679"/>
    </source>
</evidence>
<keyword evidence="14" id="KW-1185">Reference proteome</keyword>
<dbReference type="Proteomes" id="UP001549291">
    <property type="component" value="Unassembled WGS sequence"/>
</dbReference>
<evidence type="ECO:0000256" key="5">
    <source>
        <dbReference type="ARBA" id="ARBA00022741"/>
    </source>
</evidence>
<keyword evidence="3" id="KW-0808">Transferase</keyword>
<evidence type="ECO:0000256" key="9">
    <source>
        <dbReference type="ARBA" id="ARBA00023012"/>
    </source>
</evidence>
<comment type="subcellular location">
    <subcellularLocation>
        <location evidence="1">Membrane</location>
        <topology evidence="1">Multi-pass membrane protein</topology>
    </subcellularLocation>
</comment>
<feature type="transmembrane region" description="Helical" evidence="11">
    <location>
        <begin position="127"/>
        <end position="152"/>
    </location>
</feature>
<evidence type="ECO:0000313" key="14">
    <source>
        <dbReference type="Proteomes" id="UP001549291"/>
    </source>
</evidence>
<feature type="domain" description="Sensor protein KdpD transmembrane" evidence="12">
    <location>
        <begin position="98"/>
        <end position="202"/>
    </location>
</feature>
<evidence type="ECO:0000259" key="12">
    <source>
        <dbReference type="Pfam" id="PF13493"/>
    </source>
</evidence>
<evidence type="ECO:0000256" key="1">
    <source>
        <dbReference type="ARBA" id="ARBA00004141"/>
    </source>
</evidence>
<sequence>MWHVHELEWDKVEMLREPEQTDELRRLAVQLALQLPVSIKDARRVLELTTECLDGFLIDQAEAGSATARARRLWRRPRSIVVNATPVPPQPSVFAVFLCCLGALALAAALGAASIRLVGFGAVGLNMLAIMMIALLFGRGAALASSGLAYALTTWAVMPPAWVLDWPTPHELCGAGMYALTALIVPWIHARREPLREASLRAAARPLRVLLRRAA</sequence>
<evidence type="ECO:0000256" key="10">
    <source>
        <dbReference type="ARBA" id="ARBA00023136"/>
    </source>
</evidence>
<dbReference type="InterPro" id="IPR025201">
    <property type="entry name" value="KdpD_TM"/>
</dbReference>
<dbReference type="GO" id="GO:0016301">
    <property type="term" value="F:kinase activity"/>
    <property type="evidence" value="ECO:0007669"/>
    <property type="project" value="UniProtKB-KW"/>
</dbReference>
<feature type="transmembrane region" description="Helical" evidence="11">
    <location>
        <begin position="93"/>
        <end position="115"/>
    </location>
</feature>
<reference evidence="13 14" key="1">
    <citation type="submission" date="2024-06" db="EMBL/GenBank/DDBJ databases">
        <title>Genomic Encyclopedia of Type Strains, Phase V (KMG-V): Genome sequencing to study the core and pangenomes of soil and plant-associated prokaryotes.</title>
        <authorList>
            <person name="Whitman W."/>
        </authorList>
    </citation>
    <scope>NUCLEOTIDE SEQUENCE [LARGE SCALE GENOMIC DNA]</scope>
    <source>
        <strain evidence="13 14">USDA 160</strain>
    </source>
</reference>
<accession>A0ABV2RYE8</accession>
<keyword evidence="2" id="KW-0597">Phosphoprotein</keyword>
<keyword evidence="4 11" id="KW-0812">Transmembrane</keyword>
<evidence type="ECO:0000256" key="2">
    <source>
        <dbReference type="ARBA" id="ARBA00022553"/>
    </source>
</evidence>
<name>A0ABV2RYE8_BRAJP</name>